<evidence type="ECO:0000256" key="1">
    <source>
        <dbReference type="SAM" id="MobiDB-lite"/>
    </source>
</evidence>
<proteinExistence type="predicted"/>
<reference evidence="2 3" key="1">
    <citation type="journal article" date="2020" name="Int. J. Syst. Evol. Microbiol.">
        <title>Novel acetic acid bacteria from cider fermentations: Acetobacter conturbans sp. nov. and Acetobacter fallax sp. nov.</title>
        <authorList>
            <person name="Sombolestani A.S."/>
            <person name="Cleenwerck I."/>
            <person name="Cnockaert M."/>
            <person name="Borremans W."/>
            <person name="Wieme A.D."/>
            <person name="De Vuyst L."/>
            <person name="Vandamme P."/>
        </authorList>
    </citation>
    <scope>NUCLEOTIDE SEQUENCE [LARGE SCALE GENOMIC DNA]</scope>
    <source>
        <strain evidence="2 3">LMG 1637</strain>
    </source>
</reference>
<protein>
    <recommendedName>
        <fullName evidence="4">Transposase</fullName>
    </recommendedName>
</protein>
<dbReference type="RefSeq" id="WP_173578605.1">
    <property type="nucleotide sequence ID" value="NZ_WOSW01000057.1"/>
</dbReference>
<evidence type="ECO:0008006" key="4">
    <source>
        <dbReference type="Google" id="ProtNLM"/>
    </source>
</evidence>
<comment type="caution">
    <text evidence="2">The sequence shown here is derived from an EMBL/GenBank/DDBJ whole genome shotgun (WGS) entry which is preliminary data.</text>
</comment>
<evidence type="ECO:0000313" key="3">
    <source>
        <dbReference type="Proteomes" id="UP000615326"/>
    </source>
</evidence>
<evidence type="ECO:0000313" key="2">
    <source>
        <dbReference type="EMBL" id="NHO34162.1"/>
    </source>
</evidence>
<gene>
    <name evidence="2" type="ORF">GOB84_16785</name>
</gene>
<feature type="region of interest" description="Disordered" evidence="1">
    <location>
        <begin position="54"/>
        <end position="88"/>
    </location>
</feature>
<dbReference type="Proteomes" id="UP000615326">
    <property type="component" value="Unassembled WGS sequence"/>
</dbReference>
<dbReference type="EMBL" id="WOSW01000057">
    <property type="protein sequence ID" value="NHO34162.1"/>
    <property type="molecule type" value="Genomic_DNA"/>
</dbReference>
<sequence>MTALTEGAVFLIFHTANVVLSPLRMIERIRHYCMGERSLDDRFPEYGRNRVSRVTSTGKGIDGSLPPSLNQAFPLSGAPSKKARNRHL</sequence>
<keyword evidence="3" id="KW-1185">Reference proteome</keyword>
<accession>A0ABX0KCJ1</accession>
<organism evidence="2 3">
    <name type="scientific">Acetobacter fallax</name>
    <dbReference type="NCBI Taxonomy" id="1737473"/>
    <lineage>
        <taxon>Bacteria</taxon>
        <taxon>Pseudomonadati</taxon>
        <taxon>Pseudomonadota</taxon>
        <taxon>Alphaproteobacteria</taxon>
        <taxon>Acetobacterales</taxon>
        <taxon>Acetobacteraceae</taxon>
        <taxon>Acetobacter</taxon>
    </lineage>
</organism>
<name>A0ABX0KCJ1_9PROT</name>